<evidence type="ECO:0000256" key="1">
    <source>
        <dbReference type="SAM" id="MobiDB-lite"/>
    </source>
</evidence>
<comment type="caution">
    <text evidence="2">The sequence shown here is derived from an EMBL/GenBank/DDBJ whole genome shotgun (WGS) entry which is preliminary data.</text>
</comment>
<dbReference type="Proteomes" id="UP000660265">
    <property type="component" value="Unassembled WGS sequence"/>
</dbReference>
<feature type="compositionally biased region" description="Basic and acidic residues" evidence="1">
    <location>
        <begin position="44"/>
        <end position="54"/>
    </location>
</feature>
<sequence>MTAIATTIAREERSRAWSRDITDSASHAVTEAASRPCGLRYAELTRARRRDETPGTHGVPGGREKAGTLPEAAGRDSSSTGW</sequence>
<name>A0ABQ2E0Z4_9ACTN</name>
<evidence type="ECO:0000313" key="3">
    <source>
        <dbReference type="Proteomes" id="UP000660265"/>
    </source>
</evidence>
<gene>
    <name evidence="2" type="ORF">GCM10011583_10850</name>
</gene>
<feature type="region of interest" description="Disordered" evidence="1">
    <location>
        <begin position="44"/>
        <end position="82"/>
    </location>
</feature>
<organism evidence="2 3">
    <name type="scientific">Streptomyces camponoticapitis</name>
    <dbReference type="NCBI Taxonomy" id="1616125"/>
    <lineage>
        <taxon>Bacteria</taxon>
        <taxon>Bacillati</taxon>
        <taxon>Actinomycetota</taxon>
        <taxon>Actinomycetes</taxon>
        <taxon>Kitasatosporales</taxon>
        <taxon>Streptomycetaceae</taxon>
        <taxon>Streptomyces</taxon>
    </lineage>
</organism>
<evidence type="ECO:0000313" key="2">
    <source>
        <dbReference type="EMBL" id="GGJ81243.1"/>
    </source>
</evidence>
<accession>A0ABQ2E0Z4</accession>
<protein>
    <submittedName>
        <fullName evidence="2">Uncharacterized protein</fullName>
    </submittedName>
</protein>
<proteinExistence type="predicted"/>
<keyword evidence="3" id="KW-1185">Reference proteome</keyword>
<reference evidence="3" key="1">
    <citation type="journal article" date="2019" name="Int. J. Syst. Evol. Microbiol.">
        <title>The Global Catalogue of Microorganisms (GCM) 10K type strain sequencing project: providing services to taxonomists for standard genome sequencing and annotation.</title>
        <authorList>
            <consortium name="The Broad Institute Genomics Platform"/>
            <consortium name="The Broad Institute Genome Sequencing Center for Infectious Disease"/>
            <person name="Wu L."/>
            <person name="Ma J."/>
        </authorList>
    </citation>
    <scope>NUCLEOTIDE SEQUENCE [LARGE SCALE GENOMIC DNA]</scope>
    <source>
        <strain evidence="3">CGMCC 4.7275</strain>
    </source>
</reference>
<dbReference type="EMBL" id="BMMV01000003">
    <property type="protein sequence ID" value="GGJ81243.1"/>
    <property type="molecule type" value="Genomic_DNA"/>
</dbReference>